<keyword evidence="1" id="KW-0732">Signal</keyword>
<evidence type="ECO:0000256" key="1">
    <source>
        <dbReference type="SAM" id="SignalP"/>
    </source>
</evidence>
<protein>
    <submittedName>
        <fullName evidence="4">Ground-like domain-containing protein</fullName>
    </submittedName>
</protein>
<dbReference type="Pfam" id="PF04155">
    <property type="entry name" value="Ground-like"/>
    <property type="match status" value="1"/>
</dbReference>
<reference evidence="4" key="1">
    <citation type="submission" date="2017-02" db="UniProtKB">
        <authorList>
            <consortium name="WormBaseParasite"/>
        </authorList>
    </citation>
    <scope>IDENTIFICATION</scope>
</reference>
<evidence type="ECO:0000313" key="3">
    <source>
        <dbReference type="Proteomes" id="UP000046393"/>
    </source>
</evidence>
<dbReference type="SUPFAM" id="SSF101447">
    <property type="entry name" value="Formin homology 2 domain (FH2 domain)"/>
    <property type="match status" value="1"/>
</dbReference>
<evidence type="ECO:0000259" key="2">
    <source>
        <dbReference type="Pfam" id="PF04155"/>
    </source>
</evidence>
<evidence type="ECO:0000313" key="4">
    <source>
        <dbReference type="WBParaSite" id="SMUV_0000815301-mRNA-1"/>
    </source>
</evidence>
<dbReference type="InterPro" id="IPR007284">
    <property type="entry name" value="Ground-like_dom"/>
</dbReference>
<organism evidence="3 4">
    <name type="scientific">Syphacia muris</name>
    <dbReference type="NCBI Taxonomy" id="451379"/>
    <lineage>
        <taxon>Eukaryota</taxon>
        <taxon>Metazoa</taxon>
        <taxon>Ecdysozoa</taxon>
        <taxon>Nematoda</taxon>
        <taxon>Chromadorea</taxon>
        <taxon>Rhabditida</taxon>
        <taxon>Spirurina</taxon>
        <taxon>Oxyuridomorpha</taxon>
        <taxon>Oxyuroidea</taxon>
        <taxon>Oxyuridae</taxon>
        <taxon>Syphacia</taxon>
    </lineage>
</organism>
<dbReference type="WBParaSite" id="SMUV_0000815301-mRNA-1">
    <property type="protein sequence ID" value="SMUV_0000815301-mRNA-1"/>
    <property type="gene ID" value="SMUV_0000815301"/>
</dbReference>
<dbReference type="STRING" id="451379.A0A0N5ATJ4"/>
<feature type="chain" id="PRO_5005893426" evidence="1">
    <location>
        <begin position="21"/>
        <end position="252"/>
    </location>
</feature>
<feature type="domain" description="Ground-like" evidence="2">
    <location>
        <begin position="181"/>
        <end position="250"/>
    </location>
</feature>
<accession>A0A0N5ATJ4</accession>
<proteinExistence type="predicted"/>
<dbReference type="AlphaFoldDB" id="A0A0N5ATJ4"/>
<feature type="signal peptide" evidence="1">
    <location>
        <begin position="1"/>
        <end position="20"/>
    </location>
</feature>
<name>A0A0N5ATJ4_9BILA</name>
<keyword evidence="3" id="KW-1185">Reference proteome</keyword>
<dbReference type="Proteomes" id="UP000046393">
    <property type="component" value="Unplaced"/>
</dbReference>
<sequence length="252" mass="27193">MLHWLLLLFAPGVTLNLVSAANCCCGIQCVIKCPAPPVCPKPPPCIQQTSSIAVVCKAKQCPPPPPCPAPPPCPPPEPCDPCPECPPPPPPPPPCPECPSLTPAACPPPTCPPPPPCPASTITTTIQTDCCEGCTDNSGCSARFKNRKYAVRSRSRSRRMHRNARVKRELVNHEIFNDLNSTCNSDILMKIMISDISKNVEESKRNIQKDAEAAIQQKFNVICSEGAFSYVAHTNTFCQASVNGVHCYAFSF</sequence>